<protein>
    <submittedName>
        <fullName evidence="1">Uncharacterized protein</fullName>
    </submittedName>
</protein>
<dbReference type="GeneID" id="36402768"/>
<keyword evidence="2" id="KW-1185">Reference proteome</keyword>
<evidence type="ECO:0000313" key="1">
    <source>
        <dbReference type="EMBL" id="CEG49980.1"/>
    </source>
</evidence>
<reference evidence="2" key="1">
    <citation type="submission" date="2014-09" db="EMBL/GenBank/DDBJ databases">
        <authorList>
            <person name="Sharma Rahul"/>
            <person name="Thines Marco"/>
        </authorList>
    </citation>
    <scope>NUCLEOTIDE SEQUENCE [LARGE SCALE GENOMIC DNA]</scope>
</reference>
<dbReference type="RefSeq" id="XP_024586349.1">
    <property type="nucleotide sequence ID" value="XM_024721230.1"/>
</dbReference>
<proteinExistence type="predicted"/>
<evidence type="ECO:0000313" key="2">
    <source>
        <dbReference type="Proteomes" id="UP000054928"/>
    </source>
</evidence>
<dbReference type="AlphaFoldDB" id="A0A0P1B694"/>
<name>A0A0P1B694_PLAHL</name>
<accession>A0A0P1B694</accession>
<dbReference type="EMBL" id="CCYD01003101">
    <property type="protein sequence ID" value="CEG49980.1"/>
    <property type="molecule type" value="Genomic_DNA"/>
</dbReference>
<dbReference type="Proteomes" id="UP000054928">
    <property type="component" value="Unassembled WGS sequence"/>
</dbReference>
<organism evidence="1 2">
    <name type="scientific">Plasmopara halstedii</name>
    <name type="common">Downy mildew of sunflower</name>
    <dbReference type="NCBI Taxonomy" id="4781"/>
    <lineage>
        <taxon>Eukaryota</taxon>
        <taxon>Sar</taxon>
        <taxon>Stramenopiles</taxon>
        <taxon>Oomycota</taxon>
        <taxon>Peronosporomycetes</taxon>
        <taxon>Peronosporales</taxon>
        <taxon>Peronosporaceae</taxon>
        <taxon>Plasmopara</taxon>
    </lineage>
</organism>
<sequence length="53" mass="6193">MKLTPSLTMHREGRTRDKTDVFTLKSRMCVIHHSWMETSCYVAFRLTEASTCV</sequence>